<keyword evidence="1" id="KW-0677">Repeat</keyword>
<dbReference type="OrthoDB" id="5951504at2759"/>
<sequence length="717" mass="84615">ICTVQQSLVDAIRKSAYTITRHTMAFMMFDDKQQKTARAILKRATSFLWYQMFIDVLKKLPQMDQAKKDMLEKCEDYYCFNKQQLIRIEQFRTTYTINEAIRWFTSDSFVYRLLNRALRTENITHLYIFRFFIIDLCKKLEYERTCIPDRDILYLYRGQMMFTKELNELKDNIGSLISTNGFLSTSRLLDVAMQFILGTTNTDEFKVVLFEIEVNCQNMRIIFADIDKYSRLQGEQEVLFSLGTVFCIEAVEFESTLDLWKIKMVATDELSNTIEEALNLTIRTEDRSPSILFGNLLIDEYHFLDIAEQFFQMLLKTLPQNDEDIFDVYQSMSEIYRRKEQFQIALDMALKAYKLRRKVLPRNNIDLNESLNLIARIYLQIGKYGRAVEYYKKSLILCDKNHLSDHQLKVVALQGLGEVYKLKKNFYRSLFYFMDAYEIAQRTEHLPDMANCVGDIGLLHENQLDYDTALGYYYKQYDIHEKVLELDQNLITEQYLFIDLMRIVETYKKNGDLKMAFRFCQHKLAQQKRTLPENHPRIGYTLKMIGDIYHYFGNAGKVLEYYLQALDVFEHSQACESVDMISCLRMIGALLLDKKNFDNGLSYWLKALDIEKKTCSSDGPDLATSYKSIGDIYCETTNYQKAIYYYSKALGTYRKKADRNNMRSLQNEIMILKRKMIYQELDGDYDLPHLIEDIHGNETVSQHVEHGRLFRAFCVIC</sequence>
<evidence type="ECO:0000256" key="1">
    <source>
        <dbReference type="ARBA" id="ARBA00022737"/>
    </source>
</evidence>
<accession>A0A815LWI5</accession>
<dbReference type="SUPFAM" id="SSF48452">
    <property type="entry name" value="TPR-like"/>
    <property type="match status" value="2"/>
</dbReference>
<feature type="repeat" description="TPR" evidence="3">
    <location>
        <begin position="368"/>
        <end position="401"/>
    </location>
</feature>
<organism evidence="4 5">
    <name type="scientific">Rotaria sordida</name>
    <dbReference type="NCBI Taxonomy" id="392033"/>
    <lineage>
        <taxon>Eukaryota</taxon>
        <taxon>Metazoa</taxon>
        <taxon>Spiralia</taxon>
        <taxon>Gnathifera</taxon>
        <taxon>Rotifera</taxon>
        <taxon>Eurotatoria</taxon>
        <taxon>Bdelloidea</taxon>
        <taxon>Philodinida</taxon>
        <taxon>Philodinidae</taxon>
        <taxon>Rotaria</taxon>
    </lineage>
</organism>
<dbReference type="SMART" id="SM00028">
    <property type="entry name" value="TPR"/>
    <property type="match status" value="7"/>
</dbReference>
<protein>
    <submittedName>
        <fullName evidence="4">Uncharacterized protein</fullName>
    </submittedName>
</protein>
<evidence type="ECO:0000313" key="5">
    <source>
        <dbReference type="Proteomes" id="UP000663882"/>
    </source>
</evidence>
<dbReference type="PROSITE" id="PS50005">
    <property type="entry name" value="TPR"/>
    <property type="match status" value="2"/>
</dbReference>
<proteinExistence type="predicted"/>
<dbReference type="AlphaFoldDB" id="A0A815LWI5"/>
<name>A0A815LWI5_9BILA</name>
<keyword evidence="2 3" id="KW-0802">TPR repeat</keyword>
<dbReference type="Proteomes" id="UP000663882">
    <property type="component" value="Unassembled WGS sequence"/>
</dbReference>
<evidence type="ECO:0000256" key="2">
    <source>
        <dbReference type="ARBA" id="ARBA00022803"/>
    </source>
</evidence>
<evidence type="ECO:0000256" key="3">
    <source>
        <dbReference type="PROSITE-ProRule" id="PRU00339"/>
    </source>
</evidence>
<comment type="caution">
    <text evidence="4">The sequence shown here is derived from an EMBL/GenBank/DDBJ whole genome shotgun (WGS) entry which is preliminary data.</text>
</comment>
<dbReference type="Pfam" id="PF13424">
    <property type="entry name" value="TPR_12"/>
    <property type="match status" value="3"/>
</dbReference>
<dbReference type="InterPro" id="IPR011990">
    <property type="entry name" value="TPR-like_helical_dom_sf"/>
</dbReference>
<feature type="repeat" description="TPR" evidence="3">
    <location>
        <begin position="623"/>
        <end position="656"/>
    </location>
</feature>
<evidence type="ECO:0000313" key="4">
    <source>
        <dbReference type="EMBL" id="CAF1409682.1"/>
    </source>
</evidence>
<reference evidence="4" key="1">
    <citation type="submission" date="2021-02" db="EMBL/GenBank/DDBJ databases">
        <authorList>
            <person name="Nowell W R."/>
        </authorList>
    </citation>
    <scope>NUCLEOTIDE SEQUENCE</scope>
</reference>
<dbReference type="PANTHER" id="PTHR45641:SF19">
    <property type="entry name" value="NEPHROCYSTIN-3"/>
    <property type="match status" value="1"/>
</dbReference>
<feature type="non-terminal residue" evidence="4">
    <location>
        <position position="1"/>
    </location>
</feature>
<dbReference type="Gene3D" id="3.90.176.10">
    <property type="entry name" value="Toxin ADP-ribosyltransferase, Chain A, domain 1"/>
    <property type="match status" value="1"/>
</dbReference>
<dbReference type="PROSITE" id="PS51996">
    <property type="entry name" value="TR_MART"/>
    <property type="match status" value="1"/>
</dbReference>
<gene>
    <name evidence="4" type="ORF">RFH988_LOCUS35182</name>
</gene>
<dbReference type="Gene3D" id="1.25.40.10">
    <property type="entry name" value="Tetratricopeptide repeat domain"/>
    <property type="match status" value="2"/>
</dbReference>
<dbReference type="InterPro" id="IPR019734">
    <property type="entry name" value="TPR_rpt"/>
</dbReference>
<dbReference type="SUPFAM" id="SSF56399">
    <property type="entry name" value="ADP-ribosylation"/>
    <property type="match status" value="1"/>
</dbReference>
<dbReference type="EMBL" id="CAJNOO010005228">
    <property type="protein sequence ID" value="CAF1409682.1"/>
    <property type="molecule type" value="Genomic_DNA"/>
</dbReference>
<dbReference type="PANTHER" id="PTHR45641">
    <property type="entry name" value="TETRATRICOPEPTIDE REPEAT PROTEIN (AFU_ORTHOLOGUE AFUA_6G03870)"/>
    <property type="match status" value="1"/>
</dbReference>